<evidence type="ECO:0000313" key="3">
    <source>
        <dbReference type="Proteomes" id="UP000483820"/>
    </source>
</evidence>
<gene>
    <name evidence="2" type="ORF">GCK72_021042</name>
</gene>
<dbReference type="GeneID" id="9797681"/>
<protein>
    <recommendedName>
        <fullName evidence="1">BTB domain-containing protein</fullName>
    </recommendedName>
</protein>
<dbReference type="Pfam" id="PF00651">
    <property type="entry name" value="BTB"/>
    <property type="match status" value="1"/>
</dbReference>
<name>A0A6A5GJG8_CAERE</name>
<dbReference type="RefSeq" id="XP_053582883.1">
    <property type="nucleotide sequence ID" value="XM_053733970.1"/>
</dbReference>
<organism evidence="2 3">
    <name type="scientific">Caenorhabditis remanei</name>
    <name type="common">Caenorhabditis vulgaris</name>
    <dbReference type="NCBI Taxonomy" id="31234"/>
    <lineage>
        <taxon>Eukaryota</taxon>
        <taxon>Metazoa</taxon>
        <taxon>Ecdysozoa</taxon>
        <taxon>Nematoda</taxon>
        <taxon>Chromadorea</taxon>
        <taxon>Rhabditida</taxon>
        <taxon>Rhabditina</taxon>
        <taxon>Rhabditomorpha</taxon>
        <taxon>Rhabditoidea</taxon>
        <taxon>Rhabditidae</taxon>
        <taxon>Peloderinae</taxon>
        <taxon>Caenorhabditis</taxon>
    </lineage>
</organism>
<dbReference type="SMART" id="SM00225">
    <property type="entry name" value="BTB"/>
    <property type="match status" value="1"/>
</dbReference>
<dbReference type="InterPro" id="IPR002900">
    <property type="entry name" value="DUF38/FTH_CAE_spp"/>
</dbReference>
<sequence>MNRPPPDSPIDIRALVLYDFHQRRGAKKSYNTYEEMCDAMGKGVIAFKNYKYWFKQYSKEKDRDLPIPDIRLCILSDVINGKSAENSFDDLCNAFKNHKIDKEDHGYWYKQFENGHLFTRKTFSDLPEDVIIEIVGKCDLQSYWNLRNVSHGLQIIVDQSKLPIRNIKVEGIDGQVYAVQLNCVPSMNFYQKSLGDCDYMQATFKVLEVALNNAKLRLETLYIANWNYCRRPTKKSEGLINLFNSLNHKIHVKKCLIQLNHEEGIESILKCLKLGDFEELTLEDDQDNGKWALDIGTIITLNQWKQEKHVKIEKLIFTPIEHFFHFTSFHIHILSLEIEDLIKLTELKMSAAPAMSIYESPFAQSDKTDAILVVEGKKLHVSKAVLSFHSDYFDILFNGDFKEKSMQEISIEDVTFEDFAAVLSLIYPKPIKPTSSYH</sequence>
<reference evidence="2 3" key="1">
    <citation type="submission" date="2019-12" db="EMBL/GenBank/DDBJ databases">
        <title>Chromosome-level assembly of the Caenorhabditis remanei genome.</title>
        <authorList>
            <person name="Teterina A.A."/>
            <person name="Willis J.H."/>
            <person name="Phillips P.C."/>
        </authorList>
    </citation>
    <scope>NUCLEOTIDE SEQUENCE [LARGE SCALE GENOMIC DNA]</scope>
    <source>
        <strain evidence="2 3">PX506</strain>
        <tissue evidence="2">Whole organism</tissue>
    </source>
</reference>
<dbReference type="InterPro" id="IPR000210">
    <property type="entry name" value="BTB/POZ_dom"/>
</dbReference>
<dbReference type="InterPro" id="IPR001810">
    <property type="entry name" value="F-box_dom"/>
</dbReference>
<accession>A0A6A5GJG8</accession>
<proteinExistence type="predicted"/>
<dbReference type="InterPro" id="IPR011333">
    <property type="entry name" value="SKP1/BTB/POZ_sf"/>
</dbReference>
<dbReference type="InterPro" id="IPR041426">
    <property type="entry name" value="Mos1_HTH"/>
</dbReference>
<dbReference type="Pfam" id="PF17906">
    <property type="entry name" value="HTH_48"/>
    <property type="match status" value="2"/>
</dbReference>
<dbReference type="Gene3D" id="3.30.710.10">
    <property type="entry name" value="Potassium Channel Kv1.1, Chain A"/>
    <property type="match status" value="1"/>
</dbReference>
<dbReference type="SUPFAM" id="SSF54695">
    <property type="entry name" value="POZ domain"/>
    <property type="match status" value="1"/>
</dbReference>
<dbReference type="CDD" id="cd18186">
    <property type="entry name" value="BTB_POZ_ZBTB_KLHL-like"/>
    <property type="match status" value="1"/>
</dbReference>
<dbReference type="EMBL" id="WUAV01000005">
    <property type="protein sequence ID" value="KAF1754479.1"/>
    <property type="molecule type" value="Genomic_DNA"/>
</dbReference>
<dbReference type="AlphaFoldDB" id="A0A6A5GJG8"/>
<dbReference type="PROSITE" id="PS50097">
    <property type="entry name" value="BTB"/>
    <property type="match status" value="1"/>
</dbReference>
<dbReference type="Proteomes" id="UP000483820">
    <property type="component" value="Chromosome V"/>
</dbReference>
<evidence type="ECO:0000259" key="1">
    <source>
        <dbReference type="PROSITE" id="PS50097"/>
    </source>
</evidence>
<dbReference type="Pfam" id="PF00646">
    <property type="entry name" value="F-box"/>
    <property type="match status" value="1"/>
</dbReference>
<dbReference type="KEGG" id="crq:GCK72_021042"/>
<dbReference type="PANTHER" id="PTHR22744">
    <property type="entry name" value="HELIX LOOP HELIX PROTEIN 21-RELATED"/>
    <property type="match status" value="1"/>
</dbReference>
<dbReference type="PANTHER" id="PTHR22744:SF14">
    <property type="entry name" value="BTB DOMAIN-CONTAINING PROTEIN-RELATED"/>
    <property type="match status" value="1"/>
</dbReference>
<evidence type="ECO:0000313" key="2">
    <source>
        <dbReference type="EMBL" id="KAF1754479.1"/>
    </source>
</evidence>
<dbReference type="CDD" id="cd22150">
    <property type="entry name" value="F-box_CeFBXA-like"/>
    <property type="match status" value="1"/>
</dbReference>
<comment type="caution">
    <text evidence="2">The sequence shown here is derived from an EMBL/GenBank/DDBJ whole genome shotgun (WGS) entry which is preliminary data.</text>
</comment>
<feature type="domain" description="BTB" evidence="1">
    <location>
        <begin position="368"/>
        <end position="435"/>
    </location>
</feature>
<dbReference type="Pfam" id="PF01827">
    <property type="entry name" value="FTH"/>
    <property type="match status" value="1"/>
</dbReference>
<dbReference type="CTD" id="9797681"/>